<dbReference type="GO" id="GO:0006307">
    <property type="term" value="P:DNA alkylation repair"/>
    <property type="evidence" value="ECO:0007669"/>
    <property type="project" value="UniProtKB-UniRule"/>
</dbReference>
<evidence type="ECO:0000256" key="8">
    <source>
        <dbReference type="ARBA" id="ARBA00049348"/>
    </source>
</evidence>
<comment type="catalytic activity">
    <reaction evidence="8 9">
        <text>a 6-O-methyl-2'-deoxyguanosine in DNA + L-cysteinyl-[protein] = S-methyl-L-cysteinyl-[protein] + a 2'-deoxyguanosine in DNA</text>
        <dbReference type="Rhea" id="RHEA:24000"/>
        <dbReference type="Rhea" id="RHEA-COMP:10131"/>
        <dbReference type="Rhea" id="RHEA-COMP:10132"/>
        <dbReference type="Rhea" id="RHEA-COMP:11367"/>
        <dbReference type="Rhea" id="RHEA-COMP:11368"/>
        <dbReference type="ChEBI" id="CHEBI:29950"/>
        <dbReference type="ChEBI" id="CHEBI:82612"/>
        <dbReference type="ChEBI" id="CHEBI:85445"/>
        <dbReference type="ChEBI" id="CHEBI:85448"/>
        <dbReference type="EC" id="2.1.1.63"/>
    </reaction>
</comment>
<evidence type="ECO:0000313" key="13">
    <source>
        <dbReference type="EMBL" id="QNV38890.1"/>
    </source>
</evidence>
<name>A0A7H2BGU4_9MICC</name>
<feature type="region of interest" description="Disordered" evidence="10">
    <location>
        <begin position="1"/>
        <end position="29"/>
    </location>
</feature>
<dbReference type="AlphaFoldDB" id="A0A7H2BGU4"/>
<comment type="function">
    <text evidence="9">Involved in the cellular defense against the biological effects of O6-methylguanine (O6-MeG) and O4-methylthymine (O4-MeT) in DNA. Repairs the methylated nucleobase in DNA by stoichiometrically transferring the methyl group to a cysteine residue in the enzyme. This is a suicide reaction: the enzyme is irreversibly inactivated.</text>
</comment>
<comment type="similarity">
    <text evidence="2 9">Belongs to the MGMT family.</text>
</comment>
<dbReference type="InterPro" id="IPR036631">
    <property type="entry name" value="MGMT_N_sf"/>
</dbReference>
<dbReference type="GO" id="GO:0032259">
    <property type="term" value="P:methylation"/>
    <property type="evidence" value="ECO:0007669"/>
    <property type="project" value="UniProtKB-KW"/>
</dbReference>
<keyword evidence="6 9" id="KW-0227">DNA damage</keyword>
<dbReference type="Pfam" id="PF02870">
    <property type="entry name" value="Methyltransf_1N"/>
    <property type="match status" value="1"/>
</dbReference>
<keyword evidence="4 9" id="KW-0489">Methyltransferase</keyword>
<dbReference type="GO" id="GO:0003908">
    <property type="term" value="F:methylated-DNA-[protein]-cysteine S-methyltransferase activity"/>
    <property type="evidence" value="ECO:0007669"/>
    <property type="project" value="UniProtKB-UniRule"/>
</dbReference>
<dbReference type="Gene3D" id="3.30.160.70">
    <property type="entry name" value="Methylated DNA-protein cysteine methyltransferase domain"/>
    <property type="match status" value="1"/>
</dbReference>
<feature type="compositionally biased region" description="Polar residues" evidence="10">
    <location>
        <begin position="1"/>
        <end position="14"/>
    </location>
</feature>
<reference evidence="13 14" key="1">
    <citation type="submission" date="2020-09" db="EMBL/GenBank/DDBJ databases">
        <title>Investigation of environmental microbes.</title>
        <authorList>
            <person name="Ou Y."/>
            <person name="Kang Q."/>
        </authorList>
    </citation>
    <scope>NUCLEOTIDE SEQUENCE [LARGE SCALE GENOMIC DNA]</scope>
    <source>
        <strain evidence="13 14">KJZ-14</strain>
    </source>
</reference>
<evidence type="ECO:0000256" key="6">
    <source>
        <dbReference type="ARBA" id="ARBA00022763"/>
    </source>
</evidence>
<dbReference type="Pfam" id="PF01035">
    <property type="entry name" value="DNA_binding_1"/>
    <property type="match status" value="1"/>
</dbReference>
<keyword evidence="5 9" id="KW-0808">Transferase</keyword>
<gene>
    <name evidence="13" type="ORF">IDM49_07725</name>
</gene>
<comment type="catalytic activity">
    <reaction evidence="1 9">
        <text>a 4-O-methyl-thymidine in DNA + L-cysteinyl-[protein] = a thymidine in DNA + S-methyl-L-cysteinyl-[protein]</text>
        <dbReference type="Rhea" id="RHEA:53428"/>
        <dbReference type="Rhea" id="RHEA-COMP:10131"/>
        <dbReference type="Rhea" id="RHEA-COMP:10132"/>
        <dbReference type="Rhea" id="RHEA-COMP:13555"/>
        <dbReference type="Rhea" id="RHEA-COMP:13556"/>
        <dbReference type="ChEBI" id="CHEBI:29950"/>
        <dbReference type="ChEBI" id="CHEBI:82612"/>
        <dbReference type="ChEBI" id="CHEBI:137386"/>
        <dbReference type="ChEBI" id="CHEBI:137387"/>
        <dbReference type="EC" id="2.1.1.63"/>
    </reaction>
</comment>
<dbReference type="HAMAP" id="MF_00772">
    <property type="entry name" value="OGT"/>
    <property type="match status" value="1"/>
</dbReference>
<keyword evidence="14" id="KW-1185">Reference proteome</keyword>
<dbReference type="InterPro" id="IPR014048">
    <property type="entry name" value="MethylDNA_cys_MeTrfase_DNA-bd"/>
</dbReference>
<dbReference type="KEGG" id="rter:IDM49_07725"/>
<comment type="subcellular location">
    <subcellularLocation>
        <location evidence="9">Cytoplasm</location>
    </subcellularLocation>
</comment>
<dbReference type="SUPFAM" id="SSF46767">
    <property type="entry name" value="Methylated DNA-protein cysteine methyltransferase, C-terminal domain"/>
    <property type="match status" value="1"/>
</dbReference>
<dbReference type="EC" id="2.1.1.63" evidence="9"/>
<dbReference type="PANTHER" id="PTHR10815">
    <property type="entry name" value="METHYLATED-DNA--PROTEIN-CYSTEINE METHYLTRANSFERASE"/>
    <property type="match status" value="1"/>
</dbReference>
<keyword evidence="3 9" id="KW-0963">Cytoplasm</keyword>
<feature type="domain" description="Methylated-DNA-[protein]-cysteine S-methyltransferase DNA binding" evidence="11">
    <location>
        <begin position="109"/>
        <end position="188"/>
    </location>
</feature>
<dbReference type="FunFam" id="1.10.10.10:FF:000214">
    <property type="entry name" value="Methylated-DNA--protein-cysteine methyltransferase"/>
    <property type="match status" value="1"/>
</dbReference>
<feature type="active site" description="Nucleophile; methyl group acceptor" evidence="9">
    <location>
        <position position="160"/>
    </location>
</feature>
<dbReference type="InterPro" id="IPR036388">
    <property type="entry name" value="WH-like_DNA-bd_sf"/>
</dbReference>
<evidence type="ECO:0000313" key="14">
    <source>
        <dbReference type="Proteomes" id="UP000516404"/>
    </source>
</evidence>
<evidence type="ECO:0000259" key="11">
    <source>
        <dbReference type="Pfam" id="PF01035"/>
    </source>
</evidence>
<dbReference type="InterPro" id="IPR036217">
    <property type="entry name" value="MethylDNA_cys_MeTrfase_DNAb"/>
</dbReference>
<evidence type="ECO:0000256" key="9">
    <source>
        <dbReference type="HAMAP-Rule" id="MF_00772"/>
    </source>
</evidence>
<dbReference type="NCBIfam" id="TIGR00589">
    <property type="entry name" value="ogt"/>
    <property type="match status" value="1"/>
</dbReference>
<evidence type="ECO:0000256" key="2">
    <source>
        <dbReference type="ARBA" id="ARBA00008711"/>
    </source>
</evidence>
<evidence type="ECO:0000256" key="7">
    <source>
        <dbReference type="ARBA" id="ARBA00023204"/>
    </source>
</evidence>
<dbReference type="EMBL" id="CP061539">
    <property type="protein sequence ID" value="QNV38890.1"/>
    <property type="molecule type" value="Genomic_DNA"/>
</dbReference>
<dbReference type="InterPro" id="IPR001497">
    <property type="entry name" value="MethylDNA_cys_MeTrfase_AS"/>
</dbReference>
<dbReference type="GO" id="GO:0005737">
    <property type="term" value="C:cytoplasm"/>
    <property type="evidence" value="ECO:0007669"/>
    <property type="project" value="UniProtKB-SubCell"/>
</dbReference>
<evidence type="ECO:0000256" key="5">
    <source>
        <dbReference type="ARBA" id="ARBA00022679"/>
    </source>
</evidence>
<accession>A0A7H2BGU4</accession>
<comment type="miscellaneous">
    <text evidence="9">This enzyme catalyzes only one turnover and therefore is not strictly catalytic. According to one definition, an enzyme is a biocatalyst that acts repeatedly and over many reaction cycles.</text>
</comment>
<protein>
    <recommendedName>
        <fullName evidence="9">Methylated-DNA--protein-cysteine methyltransferase</fullName>
        <ecNumber evidence="9">2.1.1.63</ecNumber>
    </recommendedName>
    <alternativeName>
        <fullName evidence="9">6-O-methylguanine-DNA methyltransferase</fullName>
        <shortName evidence="9">MGMT</shortName>
    </alternativeName>
    <alternativeName>
        <fullName evidence="9">O-6-methylguanine-DNA-alkyltransferase</fullName>
    </alternativeName>
</protein>
<dbReference type="PANTHER" id="PTHR10815:SF5">
    <property type="entry name" value="METHYLATED-DNA--PROTEIN-CYSTEINE METHYLTRANSFERASE"/>
    <property type="match status" value="1"/>
</dbReference>
<proteinExistence type="inferred from homology"/>
<evidence type="ECO:0000256" key="1">
    <source>
        <dbReference type="ARBA" id="ARBA00001286"/>
    </source>
</evidence>
<evidence type="ECO:0000259" key="12">
    <source>
        <dbReference type="Pfam" id="PF02870"/>
    </source>
</evidence>
<dbReference type="Proteomes" id="UP000516404">
    <property type="component" value="Chromosome"/>
</dbReference>
<dbReference type="PROSITE" id="PS00374">
    <property type="entry name" value="MGMT"/>
    <property type="match status" value="1"/>
</dbReference>
<dbReference type="SUPFAM" id="SSF53155">
    <property type="entry name" value="Methylated DNA-protein cysteine methyltransferase domain"/>
    <property type="match status" value="1"/>
</dbReference>
<evidence type="ECO:0000256" key="10">
    <source>
        <dbReference type="SAM" id="MobiDB-lite"/>
    </source>
</evidence>
<organism evidence="13 14">
    <name type="scientific">Rothia terrae</name>
    <dbReference type="NCBI Taxonomy" id="396015"/>
    <lineage>
        <taxon>Bacteria</taxon>
        <taxon>Bacillati</taxon>
        <taxon>Actinomycetota</taxon>
        <taxon>Actinomycetes</taxon>
        <taxon>Micrococcales</taxon>
        <taxon>Micrococcaceae</taxon>
        <taxon>Rothia</taxon>
    </lineage>
</organism>
<evidence type="ECO:0000256" key="3">
    <source>
        <dbReference type="ARBA" id="ARBA00022490"/>
    </source>
</evidence>
<dbReference type="InterPro" id="IPR023546">
    <property type="entry name" value="MGMT"/>
</dbReference>
<dbReference type="InterPro" id="IPR008332">
    <property type="entry name" value="MethylG_MeTrfase_N"/>
</dbReference>
<sequence length="198" mass="21092">MTDSSQPLESNDATVASGAPQTDAEGTEATTVHALYESPLGTLYLAATGTALVGSWFQGQAHFPTPHVLGDRVQLNDSPILQQAAEELSEYFEGKRTSFDLPLAPDGTDFQLAVWEALKDIPYGYTTTYGHISKIVGPGAPAQAVGQAVGHNKISIFVPCHRVLSADGKLTGYAAGLDRKQYLLDLEAPSAEEEGRLF</sequence>
<keyword evidence="7 9" id="KW-0234">DNA repair</keyword>
<evidence type="ECO:0000256" key="4">
    <source>
        <dbReference type="ARBA" id="ARBA00022603"/>
    </source>
</evidence>
<dbReference type="CDD" id="cd06445">
    <property type="entry name" value="ATase"/>
    <property type="match status" value="1"/>
</dbReference>
<feature type="domain" description="Methylguanine DNA methyltransferase ribonuclease-like" evidence="12">
    <location>
        <begin position="32"/>
        <end position="105"/>
    </location>
</feature>
<dbReference type="Gene3D" id="1.10.10.10">
    <property type="entry name" value="Winged helix-like DNA-binding domain superfamily/Winged helix DNA-binding domain"/>
    <property type="match status" value="1"/>
</dbReference>